<evidence type="ECO:0000256" key="1">
    <source>
        <dbReference type="SAM" id="MobiDB-lite"/>
    </source>
</evidence>
<dbReference type="InterPro" id="IPR035445">
    <property type="entry name" value="GYF-like_dom_sf"/>
</dbReference>
<comment type="caution">
    <text evidence="3">The sequence shown here is derived from an EMBL/GenBank/DDBJ whole genome shotgun (WGS) entry which is preliminary data.</text>
</comment>
<evidence type="ECO:0000313" key="4">
    <source>
        <dbReference type="Proteomes" id="UP000037460"/>
    </source>
</evidence>
<reference evidence="4" key="1">
    <citation type="journal article" date="2015" name="PLoS Genet.">
        <title>Genome Sequence and Transcriptome Analyses of Chrysochromulina tobin: Metabolic Tools for Enhanced Algal Fitness in the Prominent Order Prymnesiales (Haptophyceae).</title>
        <authorList>
            <person name="Hovde B.T."/>
            <person name="Deodato C.R."/>
            <person name="Hunsperger H.M."/>
            <person name="Ryken S.A."/>
            <person name="Yost W."/>
            <person name="Jha R.K."/>
            <person name="Patterson J."/>
            <person name="Monnat R.J. Jr."/>
            <person name="Barlow S.B."/>
            <person name="Starkenburg S.R."/>
            <person name="Cattolico R.A."/>
        </authorList>
    </citation>
    <scope>NUCLEOTIDE SEQUENCE</scope>
    <source>
        <strain evidence="4">CCMP291</strain>
    </source>
</reference>
<dbReference type="InterPro" id="IPR025640">
    <property type="entry name" value="GYF_2"/>
</dbReference>
<organism evidence="3 4">
    <name type="scientific">Chrysochromulina tobinii</name>
    <dbReference type="NCBI Taxonomy" id="1460289"/>
    <lineage>
        <taxon>Eukaryota</taxon>
        <taxon>Haptista</taxon>
        <taxon>Haptophyta</taxon>
        <taxon>Prymnesiophyceae</taxon>
        <taxon>Prymnesiales</taxon>
        <taxon>Chrysochromulinaceae</taxon>
        <taxon>Chrysochromulina</taxon>
    </lineage>
</organism>
<feature type="compositionally biased region" description="Polar residues" evidence="1">
    <location>
        <begin position="325"/>
        <end position="334"/>
    </location>
</feature>
<dbReference type="AlphaFoldDB" id="A0A0M0JNG0"/>
<dbReference type="EMBL" id="JWZX01002617">
    <property type="protein sequence ID" value="KOO28121.1"/>
    <property type="molecule type" value="Genomic_DNA"/>
</dbReference>
<feature type="domain" description="GYF" evidence="2">
    <location>
        <begin position="27"/>
        <end position="79"/>
    </location>
</feature>
<evidence type="ECO:0000259" key="2">
    <source>
        <dbReference type="Pfam" id="PF14237"/>
    </source>
</evidence>
<name>A0A0M0JNG0_9EUKA</name>
<sequence>MASLHPFTRLLLVCEREAKTMASHPDYFFVDSSGNQYGPVAAEVIKQYWNGGYVNEETFCFAADGRLATWTPLKDVKALYELCVPPRVPQAPSLVARPVLAAPVLHVAEVAKQLEMCVAVLHHEALKLALASVGSKGEEHFASYGELLQAARALDANLDAVRAELKAGISCSDLKQLERAIERSRHLGLSHYELPAAVHHAHRMRALIKMARLALTTLEDAPLAAVVAEADQLHFVCDEVSAIKALLALPPEKKLSEQLRMAVKLGDAKRTDQLQMQLKDLFFERTGAALFDITKFPRLRSAGDFANAKMGLPKQKQDRRDGVLQHTTNQLQRA</sequence>
<dbReference type="Proteomes" id="UP000037460">
    <property type="component" value="Unassembled WGS sequence"/>
</dbReference>
<evidence type="ECO:0000313" key="3">
    <source>
        <dbReference type="EMBL" id="KOO28121.1"/>
    </source>
</evidence>
<keyword evidence="4" id="KW-1185">Reference proteome</keyword>
<dbReference type="Pfam" id="PF14237">
    <property type="entry name" value="GYF_2"/>
    <property type="match status" value="1"/>
</dbReference>
<feature type="region of interest" description="Disordered" evidence="1">
    <location>
        <begin position="310"/>
        <end position="334"/>
    </location>
</feature>
<accession>A0A0M0JNG0</accession>
<gene>
    <name evidence="3" type="ORF">Ctob_010901</name>
</gene>
<proteinExistence type="predicted"/>
<protein>
    <submittedName>
        <fullName evidence="3">Myosin high molecular weight</fullName>
    </submittedName>
</protein>
<dbReference type="SUPFAM" id="SSF55277">
    <property type="entry name" value="GYF domain"/>
    <property type="match status" value="1"/>
</dbReference>